<name>A0A346PJD1_9EURY</name>
<dbReference type="EMBL" id="CP027033">
    <property type="protein sequence ID" value="AXR83399.1"/>
    <property type="molecule type" value="Genomic_DNA"/>
</dbReference>
<sequence>MSDRRRLERFLRSKLQEAGEEYEQLRESTDEQLAEAREAYRVAKNARSLPADDEGRVQLVCRRYAERRAAALDDQYRPACYETGHPDCEGCAEDVREGRIETW</sequence>
<accession>A0A346PJD1</accession>
<evidence type="ECO:0000313" key="4">
    <source>
        <dbReference type="Proteomes" id="UP000258613"/>
    </source>
</evidence>
<evidence type="ECO:0000256" key="1">
    <source>
        <dbReference type="SAM" id="Coils"/>
    </source>
</evidence>
<evidence type="ECO:0000313" key="2">
    <source>
        <dbReference type="EMBL" id="AXR79626.1"/>
    </source>
</evidence>
<proteinExistence type="predicted"/>
<dbReference type="GeneID" id="37643906"/>
<feature type="coiled-coil region" evidence="1">
    <location>
        <begin position="8"/>
        <end position="46"/>
    </location>
</feature>
<reference evidence="2" key="3">
    <citation type="journal article" date="2019" name="Int. J. Syst. Evol. Microbiol.">
        <title>Natronolimnobius sulfurireducens sp. nov. and Halalkaliarchaeum desulfuricum gen. nov., sp. nov., the first sulfur-respiring alkaliphilic haloarchaea from hypersaline alkaline lakes.</title>
        <authorList>
            <person name="Sorokin D.Y."/>
            <person name="Yakimov M."/>
            <person name="Messina E."/>
            <person name="Merkel A.Y."/>
            <person name="Bale N.J."/>
            <person name="Sinninghe Damste J.S."/>
        </authorList>
    </citation>
    <scope>NUCLEOTIDE SEQUENCE</scope>
    <source>
        <strain evidence="3">AArc-Mg</strain>
        <strain evidence="2">AArc1</strain>
    </source>
</reference>
<dbReference type="OrthoDB" id="213643at2157"/>
<accession>A0A346PV54</accession>
<dbReference type="InterPro" id="IPR055517">
    <property type="entry name" value="DUF7091"/>
</dbReference>
<dbReference type="RefSeq" id="WP_117365543.1">
    <property type="nucleotide sequence ID" value="NZ_CP024047.1"/>
</dbReference>
<reference evidence="4" key="2">
    <citation type="submission" date="2018-02" db="EMBL/GenBank/DDBJ databases">
        <title>Phenotypic and genomic properties of facultatively anaerobic sulfur-reducing natronoarchaea from hypersaline soda lakes.</title>
        <authorList>
            <person name="Sorokin D.Y."/>
            <person name="Kublanov I.V."/>
            <person name="Roman P."/>
            <person name="Sinninghe Damste J.S."/>
            <person name="Golyshin P.N."/>
            <person name="Rojo D."/>
            <person name="Ciordia S."/>
            <person name="Mena M.D.C."/>
            <person name="Ferrer M."/>
            <person name="Messina E."/>
            <person name="Smedile F."/>
            <person name="La Spada G."/>
            <person name="La Cono V."/>
            <person name="Yakimov M.M."/>
        </authorList>
    </citation>
    <scope>NUCLEOTIDE SEQUENCE [LARGE SCALE GENOMIC DNA]</scope>
    <source>
        <strain evidence="4">AArc-Mg</strain>
    </source>
</reference>
<dbReference type="KEGG" id="nag:AArcMg_3419"/>
<dbReference type="KEGG" id="nan:AArc1_3325"/>
<keyword evidence="4" id="KW-1185">Reference proteome</keyword>
<evidence type="ECO:0000313" key="5">
    <source>
        <dbReference type="Proteomes" id="UP000258707"/>
    </source>
</evidence>
<dbReference type="Pfam" id="PF23367">
    <property type="entry name" value="DUF7091"/>
    <property type="match status" value="1"/>
</dbReference>
<keyword evidence="1" id="KW-0175">Coiled coil</keyword>
<organism evidence="2 5">
    <name type="scientific">Natrarchaeobaculum sulfurireducens</name>
    <dbReference type="NCBI Taxonomy" id="2044521"/>
    <lineage>
        <taxon>Archaea</taxon>
        <taxon>Methanobacteriati</taxon>
        <taxon>Methanobacteriota</taxon>
        <taxon>Stenosarchaea group</taxon>
        <taxon>Halobacteria</taxon>
        <taxon>Halobacteriales</taxon>
        <taxon>Natrialbaceae</taxon>
        <taxon>Natrarchaeobaculum</taxon>
    </lineage>
</organism>
<reference evidence="5" key="1">
    <citation type="submission" date="2017-10" db="EMBL/GenBank/DDBJ databases">
        <title>Phenotypic and genomic properties of facultatively anaerobic sulfur-reducing natronoarchaea from hypersaline soda lakes.</title>
        <authorList>
            <person name="Sorokin D.Y."/>
            <person name="Kublanov I.V."/>
            <person name="Roman P."/>
            <person name="Sinninghe Damste J.S."/>
            <person name="Golyshin P.N."/>
            <person name="Rojo D."/>
            <person name="Ciordia S."/>
            <person name="Mena Md.C."/>
            <person name="Ferrer M."/>
            <person name="Messina E."/>
            <person name="Smedile F."/>
            <person name="La Spada G."/>
            <person name="La Cono V."/>
            <person name="Yakimov M.M."/>
        </authorList>
    </citation>
    <scope>NUCLEOTIDE SEQUENCE [LARGE SCALE GENOMIC DNA]</scope>
    <source>
        <strain evidence="5">AArc1</strain>
    </source>
</reference>
<dbReference type="EMBL" id="CP024047">
    <property type="protein sequence ID" value="AXR79626.1"/>
    <property type="molecule type" value="Genomic_DNA"/>
</dbReference>
<dbReference type="Proteomes" id="UP000258707">
    <property type="component" value="Chromosome"/>
</dbReference>
<evidence type="ECO:0000313" key="3">
    <source>
        <dbReference type="EMBL" id="AXR83399.1"/>
    </source>
</evidence>
<gene>
    <name evidence="2" type="ORF">AArc1_3325</name>
    <name evidence="3" type="ORF">AArcMg_3419</name>
</gene>
<dbReference type="Proteomes" id="UP000258613">
    <property type="component" value="Chromosome"/>
</dbReference>
<dbReference type="AlphaFoldDB" id="A0A346PJD1"/>
<protein>
    <submittedName>
        <fullName evidence="2">Uncharacterized protein</fullName>
    </submittedName>
</protein>